<evidence type="ECO:0008006" key="4">
    <source>
        <dbReference type="Google" id="ProtNLM"/>
    </source>
</evidence>
<sequence length="120" mass="13657">MEDLSSIPEKNSSGVTSMEEISFNPEGIKRLLQDLDSKKARGPDEIPTKIIEETAAKITEMVSFLFNQSYKLGQLPKDWCSANLARNLDNGVALDLQIFDFSKAFDKVPHQRLLYKLHHY</sequence>
<feature type="region of interest" description="Disordered" evidence="1">
    <location>
        <begin position="1"/>
        <end position="21"/>
    </location>
</feature>
<dbReference type="STRING" id="45351.A7SZT7"/>
<dbReference type="Proteomes" id="UP000001593">
    <property type="component" value="Unassembled WGS sequence"/>
</dbReference>
<dbReference type="InParanoid" id="A7SZT7"/>
<gene>
    <name evidence="2" type="ORF">NEMVEDRAFT_v1g139480</name>
</gene>
<evidence type="ECO:0000256" key="1">
    <source>
        <dbReference type="SAM" id="MobiDB-lite"/>
    </source>
</evidence>
<name>A7SZT7_NEMVE</name>
<proteinExistence type="predicted"/>
<dbReference type="AlphaFoldDB" id="A7SZT7"/>
<accession>A7SZT7</accession>
<evidence type="ECO:0000313" key="3">
    <source>
        <dbReference type="Proteomes" id="UP000001593"/>
    </source>
</evidence>
<evidence type="ECO:0000313" key="2">
    <source>
        <dbReference type="EMBL" id="EDO30777.1"/>
    </source>
</evidence>
<keyword evidence="3" id="KW-1185">Reference proteome</keyword>
<organism evidence="2 3">
    <name type="scientific">Nematostella vectensis</name>
    <name type="common">Starlet sea anemone</name>
    <dbReference type="NCBI Taxonomy" id="45351"/>
    <lineage>
        <taxon>Eukaryota</taxon>
        <taxon>Metazoa</taxon>
        <taxon>Cnidaria</taxon>
        <taxon>Anthozoa</taxon>
        <taxon>Hexacorallia</taxon>
        <taxon>Actiniaria</taxon>
        <taxon>Edwardsiidae</taxon>
        <taxon>Nematostella</taxon>
    </lineage>
</organism>
<dbReference type="HOGENOM" id="CLU_118269_3_0_1"/>
<protein>
    <recommendedName>
        <fullName evidence="4">Reverse transcriptase domain-containing protein</fullName>
    </recommendedName>
</protein>
<dbReference type="PhylomeDB" id="A7SZT7"/>
<reference evidence="2 3" key="1">
    <citation type="journal article" date="2007" name="Science">
        <title>Sea anemone genome reveals ancestral eumetazoan gene repertoire and genomic organization.</title>
        <authorList>
            <person name="Putnam N.H."/>
            <person name="Srivastava M."/>
            <person name="Hellsten U."/>
            <person name="Dirks B."/>
            <person name="Chapman J."/>
            <person name="Salamov A."/>
            <person name="Terry A."/>
            <person name="Shapiro H."/>
            <person name="Lindquist E."/>
            <person name="Kapitonov V.V."/>
            <person name="Jurka J."/>
            <person name="Genikhovich G."/>
            <person name="Grigoriev I.V."/>
            <person name="Lucas S.M."/>
            <person name="Steele R.E."/>
            <person name="Finnerty J.R."/>
            <person name="Technau U."/>
            <person name="Martindale M.Q."/>
            <person name="Rokhsar D.S."/>
        </authorList>
    </citation>
    <scope>NUCLEOTIDE SEQUENCE [LARGE SCALE GENOMIC DNA]</scope>
    <source>
        <strain evidence="3">CH2 X CH6</strain>
    </source>
</reference>
<dbReference type="EMBL" id="DS469981">
    <property type="protein sequence ID" value="EDO30777.1"/>
    <property type="molecule type" value="Genomic_DNA"/>
</dbReference>